<dbReference type="Proteomes" id="UP000653305">
    <property type="component" value="Unassembled WGS sequence"/>
</dbReference>
<dbReference type="OrthoDB" id="1711336at2759"/>
<keyword evidence="3" id="KW-0472">Membrane</keyword>
<comment type="subcellular location">
    <subcellularLocation>
        <location evidence="1">Cell membrane</location>
    </subcellularLocation>
</comment>
<evidence type="ECO:0000256" key="2">
    <source>
        <dbReference type="ARBA" id="ARBA00022475"/>
    </source>
</evidence>
<reference evidence="5" key="1">
    <citation type="submission" date="2020-07" db="EMBL/GenBank/DDBJ databases">
        <title>Ethylene signaling mediates host invasion by parasitic plants.</title>
        <authorList>
            <person name="Yoshida S."/>
        </authorList>
    </citation>
    <scope>NUCLEOTIDE SEQUENCE</scope>
    <source>
        <strain evidence="5">Okayama</strain>
    </source>
</reference>
<keyword evidence="3" id="KW-1133">Transmembrane helix</keyword>
<dbReference type="GO" id="GO:0004672">
    <property type="term" value="F:protein kinase activity"/>
    <property type="evidence" value="ECO:0007669"/>
    <property type="project" value="InterPro"/>
</dbReference>
<evidence type="ECO:0000313" key="6">
    <source>
        <dbReference type="Proteomes" id="UP000653305"/>
    </source>
</evidence>
<organism evidence="5 6">
    <name type="scientific">Phtheirospermum japonicum</name>
    <dbReference type="NCBI Taxonomy" id="374723"/>
    <lineage>
        <taxon>Eukaryota</taxon>
        <taxon>Viridiplantae</taxon>
        <taxon>Streptophyta</taxon>
        <taxon>Embryophyta</taxon>
        <taxon>Tracheophyta</taxon>
        <taxon>Spermatophyta</taxon>
        <taxon>Magnoliopsida</taxon>
        <taxon>eudicotyledons</taxon>
        <taxon>Gunneridae</taxon>
        <taxon>Pentapetalae</taxon>
        <taxon>asterids</taxon>
        <taxon>lamiids</taxon>
        <taxon>Lamiales</taxon>
        <taxon>Orobanchaceae</taxon>
        <taxon>Orobanchaceae incertae sedis</taxon>
        <taxon>Phtheirospermum</taxon>
    </lineage>
</organism>
<keyword evidence="5" id="KW-0675">Receptor</keyword>
<feature type="transmembrane region" description="Helical" evidence="3">
    <location>
        <begin position="12"/>
        <end position="33"/>
    </location>
</feature>
<dbReference type="EMBL" id="BMAC01000374">
    <property type="protein sequence ID" value="GFP95093.1"/>
    <property type="molecule type" value="Genomic_DNA"/>
</dbReference>
<keyword evidence="6" id="KW-1185">Reference proteome</keyword>
<dbReference type="InterPro" id="IPR050823">
    <property type="entry name" value="Plant_Ser_Thr_Prot_Kinase"/>
</dbReference>
<evidence type="ECO:0000256" key="3">
    <source>
        <dbReference type="SAM" id="Phobius"/>
    </source>
</evidence>
<dbReference type="Pfam" id="PF07714">
    <property type="entry name" value="PK_Tyr_Ser-Thr"/>
    <property type="match status" value="1"/>
</dbReference>
<keyword evidence="5" id="KW-0808">Transferase</keyword>
<dbReference type="AlphaFoldDB" id="A0A830CGR7"/>
<evidence type="ECO:0000259" key="4">
    <source>
        <dbReference type="PROSITE" id="PS50011"/>
    </source>
</evidence>
<dbReference type="InterPro" id="IPR000719">
    <property type="entry name" value="Prot_kinase_dom"/>
</dbReference>
<sequence>MAIGCFRMLLCLPYRVFVSIIVFLVFVLCYRTVSAIAAPNSHHKSDLRLSASGDVEVGRIYSLLEMEPFNVEKIKYKKLVTYTDNFSESNYIGRFQFGKLYRGQIPNLRIAKYLVVKIWETIPEIYNYKPGDNKLRLMKETILLRHEMVLNHPGIVKLYGFCIEGQNLIVVYYVKAFDSVYNLIPKDGFTWLQRIKAAFGLASVLKFLHSGNSAFYKPFIVQNLDAAHIVLDEEYNPKLCDFGMISGGIFPCRRTYSDHQHVIGCYGYTDIDASSKGHCSNKQDVFAFGVILLSLISKRVYTEEDRRAGAPFVYEWAIREFKEANADELNEATDFSLVHKSLAGEYDFCPGDGHKITMLALECVVKAENERPTMKQIFRSMRKLEVVKQHADYVGANKVLCPYDPCDVDW</sequence>
<feature type="domain" description="Protein kinase" evidence="4">
    <location>
        <begin position="86"/>
        <end position="384"/>
    </location>
</feature>
<dbReference type="GO" id="GO:0005886">
    <property type="term" value="C:plasma membrane"/>
    <property type="evidence" value="ECO:0007669"/>
    <property type="project" value="UniProtKB-SubCell"/>
</dbReference>
<dbReference type="PROSITE" id="PS50011">
    <property type="entry name" value="PROTEIN_KINASE_DOM"/>
    <property type="match status" value="1"/>
</dbReference>
<keyword evidence="2" id="KW-1003">Cell membrane</keyword>
<dbReference type="InterPro" id="IPR001245">
    <property type="entry name" value="Ser-Thr/Tyr_kinase_cat_dom"/>
</dbReference>
<accession>A0A830CGR7</accession>
<dbReference type="GO" id="GO:0005524">
    <property type="term" value="F:ATP binding"/>
    <property type="evidence" value="ECO:0007669"/>
    <property type="project" value="InterPro"/>
</dbReference>
<proteinExistence type="predicted"/>
<dbReference type="PANTHER" id="PTHR45621">
    <property type="entry name" value="OS01G0588500 PROTEIN-RELATED"/>
    <property type="match status" value="1"/>
</dbReference>
<dbReference type="InterPro" id="IPR011009">
    <property type="entry name" value="Kinase-like_dom_sf"/>
</dbReference>
<dbReference type="Gene3D" id="1.10.510.10">
    <property type="entry name" value="Transferase(Phosphotransferase) domain 1"/>
    <property type="match status" value="1"/>
</dbReference>
<evidence type="ECO:0000256" key="1">
    <source>
        <dbReference type="ARBA" id="ARBA00004236"/>
    </source>
</evidence>
<dbReference type="SUPFAM" id="SSF56112">
    <property type="entry name" value="Protein kinase-like (PK-like)"/>
    <property type="match status" value="1"/>
</dbReference>
<keyword evidence="3" id="KW-0812">Transmembrane</keyword>
<protein>
    <submittedName>
        <fullName evidence="5">Probable receptor-like protein kinase at5g56460</fullName>
    </submittedName>
</protein>
<dbReference type="Gene3D" id="3.30.200.20">
    <property type="entry name" value="Phosphorylase Kinase, domain 1"/>
    <property type="match status" value="1"/>
</dbReference>
<keyword evidence="5" id="KW-0418">Kinase</keyword>
<gene>
    <name evidence="5" type="ORF">PHJA_001653700</name>
</gene>
<comment type="caution">
    <text evidence="5">The sequence shown here is derived from an EMBL/GenBank/DDBJ whole genome shotgun (WGS) entry which is preliminary data.</text>
</comment>
<evidence type="ECO:0000313" key="5">
    <source>
        <dbReference type="EMBL" id="GFP95093.1"/>
    </source>
</evidence>
<name>A0A830CGR7_9LAMI</name>